<evidence type="ECO:0000256" key="4">
    <source>
        <dbReference type="ARBA" id="ARBA00022475"/>
    </source>
</evidence>
<dbReference type="OrthoDB" id="9805111at2"/>
<evidence type="ECO:0000256" key="1">
    <source>
        <dbReference type="ARBA" id="ARBA00006257"/>
    </source>
</evidence>
<dbReference type="EMBL" id="CP036267">
    <property type="protein sequence ID" value="QDT33575.1"/>
    <property type="molecule type" value="Genomic_DNA"/>
</dbReference>
<dbReference type="NCBIfam" id="TIGR01103">
    <property type="entry name" value="fliP"/>
    <property type="match status" value="1"/>
</dbReference>
<evidence type="ECO:0000256" key="6">
    <source>
        <dbReference type="ARBA" id="ARBA00022795"/>
    </source>
</evidence>
<dbReference type="GO" id="GO:0044781">
    <property type="term" value="P:bacterial-type flagellum organization"/>
    <property type="evidence" value="ECO:0007669"/>
    <property type="project" value="UniProtKB-UniRule"/>
</dbReference>
<keyword evidence="4 12" id="KW-1003">Cell membrane</keyword>
<dbReference type="PANTHER" id="PTHR30587">
    <property type="entry name" value="FLAGELLAR BIOSYNTHETIC PROTEIN FLIP"/>
    <property type="match status" value="1"/>
</dbReference>
<dbReference type="GO" id="GO:0009425">
    <property type="term" value="C:bacterial-type flagellum basal body"/>
    <property type="evidence" value="ECO:0007669"/>
    <property type="project" value="UniProtKB-SubCell"/>
</dbReference>
<feature type="transmembrane region" description="Helical" evidence="12">
    <location>
        <begin position="206"/>
        <end position="226"/>
    </location>
</feature>
<keyword evidence="8 12" id="KW-1133">Transmembrane helix</keyword>
<dbReference type="InterPro" id="IPR005837">
    <property type="entry name" value="FliP"/>
</dbReference>
<keyword evidence="10" id="KW-0975">Bacterial flagellum</keyword>
<evidence type="ECO:0000256" key="9">
    <source>
        <dbReference type="ARBA" id="ARBA00023136"/>
    </source>
</evidence>
<evidence type="ECO:0000256" key="8">
    <source>
        <dbReference type="ARBA" id="ARBA00022989"/>
    </source>
</evidence>
<keyword evidence="5 12" id="KW-0812">Transmembrane</keyword>
<feature type="transmembrane region" description="Helical" evidence="12">
    <location>
        <begin position="27"/>
        <end position="57"/>
    </location>
</feature>
<comment type="similarity">
    <text evidence="1 12">Belongs to the FliP/MopC/SpaP family.</text>
</comment>
<keyword evidence="13" id="KW-0969">Cilium</keyword>
<keyword evidence="14" id="KW-1185">Reference proteome</keyword>
<name>A0A517QPM8_9PLAN</name>
<evidence type="ECO:0000256" key="3">
    <source>
        <dbReference type="ARBA" id="ARBA00022448"/>
    </source>
</evidence>
<dbReference type="Proteomes" id="UP000315724">
    <property type="component" value="Chromosome"/>
</dbReference>
<dbReference type="PRINTS" id="PR01302">
    <property type="entry name" value="TYPE3IMPPROT"/>
</dbReference>
<accession>A0A517QPM8</accession>
<evidence type="ECO:0000256" key="5">
    <source>
        <dbReference type="ARBA" id="ARBA00022692"/>
    </source>
</evidence>
<dbReference type="InterPro" id="IPR005838">
    <property type="entry name" value="T3SS_IM_P"/>
</dbReference>
<keyword evidence="11 12" id="KW-1006">Bacterial flagellum protein export</keyword>
<keyword evidence="3 12" id="KW-0813">Transport</keyword>
<keyword evidence="6 12" id="KW-1005">Bacterial flagellum biogenesis</keyword>
<keyword evidence="7 12" id="KW-0653">Protein transport</keyword>
<dbReference type="KEGG" id="tpol:Mal48_28280"/>
<keyword evidence="9 12" id="KW-0472">Membrane</keyword>
<keyword evidence="13" id="KW-0282">Flagellum</keyword>
<reference evidence="13 14" key="1">
    <citation type="submission" date="2019-02" db="EMBL/GenBank/DDBJ databases">
        <title>Deep-cultivation of Planctomycetes and their phenomic and genomic characterization uncovers novel biology.</title>
        <authorList>
            <person name="Wiegand S."/>
            <person name="Jogler M."/>
            <person name="Boedeker C."/>
            <person name="Pinto D."/>
            <person name="Vollmers J."/>
            <person name="Rivas-Marin E."/>
            <person name="Kohn T."/>
            <person name="Peeters S.H."/>
            <person name="Heuer A."/>
            <person name="Rast P."/>
            <person name="Oberbeckmann S."/>
            <person name="Bunk B."/>
            <person name="Jeske O."/>
            <person name="Meyerdierks A."/>
            <person name="Storesund J.E."/>
            <person name="Kallscheuer N."/>
            <person name="Luecker S."/>
            <person name="Lage O.M."/>
            <person name="Pohl T."/>
            <person name="Merkel B.J."/>
            <person name="Hornburger P."/>
            <person name="Mueller R.-W."/>
            <person name="Bruemmer F."/>
            <person name="Labrenz M."/>
            <person name="Spormann A.M."/>
            <person name="Op den Camp H."/>
            <person name="Overmann J."/>
            <person name="Amann R."/>
            <person name="Jetten M.S.M."/>
            <person name="Mascher T."/>
            <person name="Medema M.H."/>
            <person name="Devos D.P."/>
            <person name="Kaster A.-K."/>
            <person name="Ovreas L."/>
            <person name="Rohde M."/>
            <person name="Galperin M.Y."/>
            <person name="Jogler C."/>
        </authorList>
    </citation>
    <scope>NUCLEOTIDE SEQUENCE [LARGE SCALE GENOMIC DNA]</scope>
    <source>
        <strain evidence="13 14">Mal48</strain>
    </source>
</reference>
<dbReference type="RefSeq" id="WP_145200062.1">
    <property type="nucleotide sequence ID" value="NZ_CP036267.1"/>
</dbReference>
<dbReference type="Pfam" id="PF00813">
    <property type="entry name" value="FliP"/>
    <property type="match status" value="1"/>
</dbReference>
<comment type="subcellular location">
    <subcellularLocation>
        <location evidence="12">Cell membrane</location>
        <topology evidence="12">Multi-pass membrane protein</topology>
    </subcellularLocation>
    <subcellularLocation>
        <location evidence="12">Bacterial flagellum basal body</location>
    </subcellularLocation>
</comment>
<evidence type="ECO:0000256" key="7">
    <source>
        <dbReference type="ARBA" id="ARBA00022927"/>
    </source>
</evidence>
<feature type="transmembrane region" description="Helical" evidence="12">
    <location>
        <begin position="69"/>
        <end position="91"/>
    </location>
</feature>
<evidence type="ECO:0000313" key="13">
    <source>
        <dbReference type="EMBL" id="QDT33575.1"/>
    </source>
</evidence>
<feature type="transmembrane region" description="Helical" evidence="12">
    <location>
        <begin position="166"/>
        <end position="194"/>
    </location>
</feature>
<sequence>MQSTQSELVSEVLQTEAFQELSPQIKVAIFLGGLAFLSSALVTMTAFTRIVIVLSFVRRALSTQEIPPTQVIIGLSLFLTLFVMAPTFQAIEQQAIMPYLHEEISSSEAIQNGSQVLKSFMITQTRKQDIQLLLDLAELDSIPTPESISMHILVPAFVISELKTSFIMGFCIYLPFVLIDLVISVILMALGMMMMPPVVISTPCKLLLFILVDGWSLIIRALSLSFG</sequence>
<protein>
    <recommendedName>
        <fullName evidence="2 12">Flagellar biosynthetic protein FliP</fullName>
    </recommendedName>
</protein>
<proteinExistence type="inferred from homology"/>
<evidence type="ECO:0000256" key="12">
    <source>
        <dbReference type="RuleBase" id="RU362069"/>
    </source>
</evidence>
<keyword evidence="13" id="KW-0966">Cell projection</keyword>
<gene>
    <name evidence="12 13" type="primary">fliP</name>
    <name evidence="13" type="ORF">Mal48_28280</name>
</gene>
<dbReference type="NCBIfam" id="NF009438">
    <property type="entry name" value="PRK12797.1"/>
    <property type="match status" value="1"/>
</dbReference>
<evidence type="ECO:0000313" key="14">
    <source>
        <dbReference type="Proteomes" id="UP000315724"/>
    </source>
</evidence>
<dbReference type="GO" id="GO:0009306">
    <property type="term" value="P:protein secretion"/>
    <property type="evidence" value="ECO:0007669"/>
    <property type="project" value="UniProtKB-UniRule"/>
</dbReference>
<evidence type="ECO:0000256" key="2">
    <source>
        <dbReference type="ARBA" id="ARBA00021714"/>
    </source>
</evidence>
<dbReference type="GO" id="GO:0005886">
    <property type="term" value="C:plasma membrane"/>
    <property type="evidence" value="ECO:0007669"/>
    <property type="project" value="UniProtKB-SubCell"/>
</dbReference>
<dbReference type="AlphaFoldDB" id="A0A517QPM8"/>
<comment type="function">
    <text evidence="12">Plays a role in the flagellum-specific transport system.</text>
</comment>
<organism evidence="13 14">
    <name type="scientific">Thalassoglobus polymorphus</name>
    <dbReference type="NCBI Taxonomy" id="2527994"/>
    <lineage>
        <taxon>Bacteria</taxon>
        <taxon>Pseudomonadati</taxon>
        <taxon>Planctomycetota</taxon>
        <taxon>Planctomycetia</taxon>
        <taxon>Planctomycetales</taxon>
        <taxon>Planctomycetaceae</taxon>
        <taxon>Thalassoglobus</taxon>
    </lineage>
</organism>
<dbReference type="PANTHER" id="PTHR30587:SF0">
    <property type="entry name" value="FLAGELLAR BIOSYNTHETIC PROTEIN FLIP"/>
    <property type="match status" value="1"/>
</dbReference>
<evidence type="ECO:0000256" key="10">
    <source>
        <dbReference type="ARBA" id="ARBA00023143"/>
    </source>
</evidence>
<evidence type="ECO:0000256" key="11">
    <source>
        <dbReference type="ARBA" id="ARBA00023225"/>
    </source>
</evidence>